<comment type="similarity">
    <text evidence="5">Belongs to the carotenoid/retinoid oxidoreductase family. CrtP subfamily.</text>
</comment>
<organism evidence="12 13">
    <name type="scientific">Paenisporosarcina antarctica</name>
    <dbReference type="NCBI Taxonomy" id="417367"/>
    <lineage>
        <taxon>Bacteria</taxon>
        <taxon>Bacillati</taxon>
        <taxon>Bacillota</taxon>
        <taxon>Bacilli</taxon>
        <taxon>Bacillales</taxon>
        <taxon>Caryophanaceae</taxon>
        <taxon>Paenisporosarcina</taxon>
    </lineage>
</organism>
<evidence type="ECO:0000256" key="8">
    <source>
        <dbReference type="ARBA" id="ARBA00042619"/>
    </source>
</evidence>
<name>A0A4P6ZUP1_9BACL</name>
<evidence type="ECO:0000259" key="11">
    <source>
        <dbReference type="Pfam" id="PF01593"/>
    </source>
</evidence>
<protein>
    <recommendedName>
        <fullName evidence="6">4,4'-diaponeurosporene oxygenase</fullName>
    </recommendedName>
    <alternativeName>
        <fullName evidence="7">4,4'-diaponeurosporene oxidase</fullName>
    </alternativeName>
    <alternativeName>
        <fullName evidence="8">Carotenoid oxidase</fullName>
    </alternativeName>
</protein>
<evidence type="ECO:0000256" key="3">
    <source>
        <dbReference type="ARBA" id="ARBA00023002"/>
    </source>
</evidence>
<evidence type="ECO:0000256" key="4">
    <source>
        <dbReference type="ARBA" id="ARBA00037901"/>
    </source>
</evidence>
<evidence type="ECO:0000256" key="9">
    <source>
        <dbReference type="ARBA" id="ARBA00048532"/>
    </source>
</evidence>
<proteinExistence type="inferred from homology"/>
<dbReference type="PANTHER" id="PTHR43734">
    <property type="entry name" value="PHYTOENE DESATURASE"/>
    <property type="match status" value="1"/>
</dbReference>
<accession>A0A4P6ZUP1</accession>
<keyword evidence="3 10" id="KW-0560">Oxidoreductase</keyword>
<evidence type="ECO:0000256" key="10">
    <source>
        <dbReference type="RuleBase" id="RU362075"/>
    </source>
</evidence>
<dbReference type="InterPro" id="IPR002937">
    <property type="entry name" value="Amino_oxidase"/>
</dbReference>
<dbReference type="Gene3D" id="3.50.50.60">
    <property type="entry name" value="FAD/NAD(P)-binding domain"/>
    <property type="match status" value="2"/>
</dbReference>
<evidence type="ECO:0000256" key="6">
    <source>
        <dbReference type="ARBA" id="ARBA00039159"/>
    </source>
</evidence>
<dbReference type="GO" id="GO:0016117">
    <property type="term" value="P:carotenoid biosynthetic process"/>
    <property type="evidence" value="ECO:0007669"/>
    <property type="project" value="UniProtKB-KW"/>
</dbReference>
<dbReference type="InterPro" id="IPR014105">
    <property type="entry name" value="Carotenoid/retinoid_OxRdtase"/>
</dbReference>
<evidence type="ECO:0000256" key="2">
    <source>
        <dbReference type="ARBA" id="ARBA00022746"/>
    </source>
</evidence>
<dbReference type="AlphaFoldDB" id="A0A4P6ZUP1"/>
<dbReference type="Pfam" id="PF01593">
    <property type="entry name" value="Amino_oxidase"/>
    <property type="match status" value="1"/>
</dbReference>
<dbReference type="SUPFAM" id="SSF51905">
    <property type="entry name" value="FAD/NAD(P)-binding domain"/>
    <property type="match status" value="1"/>
</dbReference>
<comment type="cofactor">
    <cofactor evidence="1">
        <name>FAD</name>
        <dbReference type="ChEBI" id="CHEBI:57692"/>
    </cofactor>
</comment>
<keyword evidence="13" id="KW-1185">Reference proteome</keyword>
<evidence type="ECO:0000256" key="7">
    <source>
        <dbReference type="ARBA" id="ARBA00041900"/>
    </source>
</evidence>
<dbReference type="KEGG" id="panc:E2636_00235"/>
<sequence>MKKVVIIGGGLGGLSAAITLAHAGFHVELFEKNSHFGGKLMPVQLGEYNFDFGPNTITMPYVFQQVIEQTGERADHYFDMVKLPTHTQNIFTDGTHLNFSSNQQYMIEQLETLDPIGARNYPAFIKEISRLFDLSERHFLPKTFQSWRDYASPTLGAAMLQVRPWQSLHKFFASYFTNSNMIDSYNRYATYIGSSPFQAPATFAMIAYLEMVEGVYYVKGGNSKIAEAFTTLARKLGVRLHPETAVKKILVTHKKATGVELHNGERIDADYVIMNADLLKAYPELVSEDERPSFSNKKVQQFEPSISAFVILAGVKKRFSQLKHHNVFFSENYQQEFSDLFTHQSYSHQPTIYVSNSSYTDPARSPSGDNLFILVNAPALLQNGDMQVDSTSYKNHIYQMLSSHGLDIQEHLEVEKTFTPIDISEKFGAYRGALYGLSANRKIDAFLRSRNRSRDIHNLFFVGGSTHPGGGSPMVTLSGQNVAKLIILLEK</sequence>
<dbReference type="GO" id="GO:0016491">
    <property type="term" value="F:oxidoreductase activity"/>
    <property type="evidence" value="ECO:0007669"/>
    <property type="project" value="UniProtKB-KW"/>
</dbReference>
<evidence type="ECO:0000256" key="5">
    <source>
        <dbReference type="ARBA" id="ARBA00038194"/>
    </source>
</evidence>
<dbReference type="NCBIfam" id="TIGR02734">
    <property type="entry name" value="crtI_fam"/>
    <property type="match status" value="1"/>
</dbReference>
<dbReference type="PANTHER" id="PTHR43734:SF7">
    <property type="entry name" value="4,4'-DIAPONEUROSPORENE OXYGENASE"/>
    <property type="match status" value="1"/>
</dbReference>
<gene>
    <name evidence="12" type="primary">crtI</name>
    <name evidence="12" type="ORF">E2636_00235</name>
</gene>
<dbReference type="InterPro" id="IPR036188">
    <property type="entry name" value="FAD/NAD-bd_sf"/>
</dbReference>
<evidence type="ECO:0000313" key="12">
    <source>
        <dbReference type="EMBL" id="QBP39678.1"/>
    </source>
</evidence>
<dbReference type="RefSeq" id="WP_134207950.1">
    <property type="nucleotide sequence ID" value="NZ_CP038015.1"/>
</dbReference>
<evidence type="ECO:0000256" key="1">
    <source>
        <dbReference type="ARBA" id="ARBA00001974"/>
    </source>
</evidence>
<dbReference type="EMBL" id="CP038015">
    <property type="protein sequence ID" value="QBP39678.1"/>
    <property type="molecule type" value="Genomic_DNA"/>
</dbReference>
<dbReference type="OrthoDB" id="9814556at2"/>
<comment type="catalytic activity">
    <reaction evidence="9">
        <text>all-trans-4,4'-diaponeurosporene + 2 AH2 + 2 O2 = 4,4'-diaponeurosporenal + 2 A + 3 H2O</text>
        <dbReference type="Rhea" id="RHEA:56104"/>
        <dbReference type="ChEBI" id="CHEBI:13193"/>
        <dbReference type="ChEBI" id="CHEBI:15377"/>
        <dbReference type="ChEBI" id="CHEBI:15379"/>
        <dbReference type="ChEBI" id="CHEBI:17499"/>
        <dbReference type="ChEBI" id="CHEBI:62743"/>
        <dbReference type="ChEBI" id="CHEBI:79065"/>
    </reaction>
</comment>
<dbReference type="Proteomes" id="UP000294292">
    <property type="component" value="Chromosome"/>
</dbReference>
<feature type="domain" description="Amine oxidase" evidence="11">
    <location>
        <begin position="11"/>
        <end position="487"/>
    </location>
</feature>
<comment type="pathway">
    <text evidence="4">Carotenoid biosynthesis; staphyloxanthin biosynthesis; staphyloxanthin from farnesyl diphosphate: step 3/5.</text>
</comment>
<evidence type="ECO:0000313" key="13">
    <source>
        <dbReference type="Proteomes" id="UP000294292"/>
    </source>
</evidence>
<reference evidence="12 13" key="1">
    <citation type="submission" date="2019-03" db="EMBL/GenBank/DDBJ databases">
        <title>Complete genome sequence of Paenisporosarcina antarctica CGMCC 1.6503T.</title>
        <authorList>
            <person name="Rong J.-C."/>
            <person name="Chi N.-Y."/>
            <person name="Zhang Q.-F."/>
        </authorList>
    </citation>
    <scope>NUCLEOTIDE SEQUENCE [LARGE SCALE GENOMIC DNA]</scope>
    <source>
        <strain evidence="12 13">CGMCC 1.6503</strain>
    </source>
</reference>
<keyword evidence="2 10" id="KW-0125">Carotenoid biosynthesis</keyword>